<sequence length="345" mass="38570">MKVFVTGTEGYIGTRMAAWLIQHGHQVTGLDTGFYRDGTLYLDNQQQPTLPFTLCKDLRHISADDLEGFDAVIHLAELSNDPLGEQNPDITFEINHQGSIQLAQAAKQAGVERFVYASSCSVYGAAVTDIVDEHSPVNPQTAYAKCKTLVERDLQPLADNDFSVVCLRNATAYGPSPRMRFDIVLNDLCALAFTTQKIAMISDGSPWRPIVHIEDICEAFRCALEAPAQSINGQIFNVGNSDENYRIREIAAIIAEVFTGCELSTGKPSGDNRSYKVSFDKIATQLPGYKTRWTTKAGAEELKQRFERIQMSADTYQFRAFTRLKQLNYLRQSGQLDDRLFWSQS</sequence>
<dbReference type="InterPro" id="IPR050177">
    <property type="entry name" value="Lipid_A_modif_metabolic_enz"/>
</dbReference>
<gene>
    <name evidence="2" type="ORF">H8B19_06785</name>
</gene>
<accession>A0A8J6M3R1</accession>
<comment type="caution">
    <text evidence="2">The sequence shown here is derived from an EMBL/GenBank/DDBJ whole genome shotgun (WGS) entry which is preliminary data.</text>
</comment>
<dbReference type="Pfam" id="PF01370">
    <property type="entry name" value="Epimerase"/>
    <property type="match status" value="1"/>
</dbReference>
<proteinExistence type="predicted"/>
<dbReference type="Proteomes" id="UP000601768">
    <property type="component" value="Unassembled WGS sequence"/>
</dbReference>
<evidence type="ECO:0000259" key="1">
    <source>
        <dbReference type="Pfam" id="PF01370"/>
    </source>
</evidence>
<dbReference type="Gene3D" id="3.40.50.720">
    <property type="entry name" value="NAD(P)-binding Rossmann-like Domain"/>
    <property type="match status" value="1"/>
</dbReference>
<dbReference type="PANTHER" id="PTHR43245">
    <property type="entry name" value="BIFUNCTIONAL POLYMYXIN RESISTANCE PROTEIN ARNA"/>
    <property type="match status" value="1"/>
</dbReference>
<protein>
    <submittedName>
        <fullName evidence="2">SDR family oxidoreductase</fullName>
    </submittedName>
</protein>
<evidence type="ECO:0000313" key="3">
    <source>
        <dbReference type="Proteomes" id="UP000601768"/>
    </source>
</evidence>
<dbReference type="CDD" id="cd08946">
    <property type="entry name" value="SDR_e"/>
    <property type="match status" value="1"/>
</dbReference>
<name>A0A8J6M3R1_9ALTE</name>
<evidence type="ECO:0000313" key="2">
    <source>
        <dbReference type="EMBL" id="MBC3765576.1"/>
    </source>
</evidence>
<dbReference type="AlphaFoldDB" id="A0A8J6M3R1"/>
<dbReference type="InterPro" id="IPR001509">
    <property type="entry name" value="Epimerase_deHydtase"/>
</dbReference>
<reference evidence="2" key="1">
    <citation type="journal article" date="2018" name="Int. J. Syst. Evol. Microbiol.">
        <title>Neptunicella marina gen. nov., sp. nov., isolated from surface seawater.</title>
        <authorList>
            <person name="Liu X."/>
            <person name="Lai Q."/>
            <person name="Du Y."/>
            <person name="Zhang X."/>
            <person name="Liu Z."/>
            <person name="Sun F."/>
            <person name="Shao Z."/>
        </authorList>
    </citation>
    <scope>NUCLEOTIDE SEQUENCE</scope>
    <source>
        <strain evidence="2">S27-2</strain>
    </source>
</reference>
<reference evidence="2" key="2">
    <citation type="submission" date="2020-08" db="EMBL/GenBank/DDBJ databases">
        <authorList>
            <person name="Lai Q."/>
        </authorList>
    </citation>
    <scope>NUCLEOTIDE SEQUENCE</scope>
    <source>
        <strain evidence="2">S27-2</strain>
    </source>
</reference>
<dbReference type="InterPro" id="IPR036291">
    <property type="entry name" value="NAD(P)-bd_dom_sf"/>
</dbReference>
<dbReference type="RefSeq" id="WP_186506047.1">
    <property type="nucleotide sequence ID" value="NZ_JACNEP010000004.1"/>
</dbReference>
<keyword evidence="3" id="KW-1185">Reference proteome</keyword>
<dbReference type="EMBL" id="JACNEP010000004">
    <property type="protein sequence ID" value="MBC3765576.1"/>
    <property type="molecule type" value="Genomic_DNA"/>
</dbReference>
<organism evidence="2 3">
    <name type="scientific">Neptunicella marina</name>
    <dbReference type="NCBI Taxonomy" id="2125989"/>
    <lineage>
        <taxon>Bacteria</taxon>
        <taxon>Pseudomonadati</taxon>
        <taxon>Pseudomonadota</taxon>
        <taxon>Gammaproteobacteria</taxon>
        <taxon>Alteromonadales</taxon>
        <taxon>Alteromonadaceae</taxon>
        <taxon>Neptunicella</taxon>
    </lineage>
</organism>
<dbReference type="SUPFAM" id="SSF51735">
    <property type="entry name" value="NAD(P)-binding Rossmann-fold domains"/>
    <property type="match status" value="1"/>
</dbReference>
<feature type="domain" description="NAD-dependent epimerase/dehydratase" evidence="1">
    <location>
        <begin position="3"/>
        <end position="239"/>
    </location>
</feature>
<dbReference type="PANTHER" id="PTHR43245:SF23">
    <property type="entry name" value="NAD(P)-BINDING DOMAIN-CONTAINING PROTEIN"/>
    <property type="match status" value="1"/>
</dbReference>